<sequence length="170" mass="18485">MQPITQETLPEVLGNATARELDEIEAPLEFLVLEWDRVTAFGWRDAKFAQRGYFVADFDGEPVGIVLKAAAPPGSRFRAAMCAFCHTQQPADQVRMFAARRAGDAGERGDTVGTYLCADLKCHENIGLPVPLAPSEVRPVGLAAERADRYVGRVRGFVADVLGRRPGSPS</sequence>
<dbReference type="AlphaFoldDB" id="A0A6I4NW36"/>
<evidence type="ECO:0000313" key="3">
    <source>
        <dbReference type="Proteomes" id="UP000438182"/>
    </source>
</evidence>
<gene>
    <name evidence="2" type="ORF">GB864_07920</name>
</gene>
<proteinExistence type="predicted"/>
<feature type="domain" description="Elongation factor G-binding protein C-terminal treble-clef zinc-finger" evidence="1">
    <location>
        <begin position="14"/>
        <end position="161"/>
    </location>
</feature>
<evidence type="ECO:0000259" key="1">
    <source>
        <dbReference type="Pfam" id="PF16571"/>
    </source>
</evidence>
<dbReference type="RefSeq" id="WP_160423835.1">
    <property type="nucleotide sequence ID" value="NZ_WSTA01000027.1"/>
</dbReference>
<comment type="caution">
    <text evidence="2">The sequence shown here is derived from an EMBL/GenBank/DDBJ whole genome shotgun (WGS) entry which is preliminary data.</text>
</comment>
<reference evidence="2 3" key="1">
    <citation type="submission" date="2019-12" db="EMBL/GenBank/DDBJ databases">
        <authorList>
            <person name="Kim Y.S."/>
        </authorList>
    </citation>
    <scope>NUCLEOTIDE SEQUENCE [LARGE SCALE GENOMIC DNA]</scope>
    <source>
        <strain evidence="2 3">MMS17-SY077</strain>
    </source>
</reference>
<dbReference type="Proteomes" id="UP000438182">
    <property type="component" value="Unassembled WGS sequence"/>
</dbReference>
<evidence type="ECO:0000313" key="2">
    <source>
        <dbReference type="EMBL" id="MWB98473.1"/>
    </source>
</evidence>
<dbReference type="EMBL" id="WSTA01000027">
    <property type="protein sequence ID" value="MWB98473.1"/>
    <property type="molecule type" value="Genomic_DNA"/>
</dbReference>
<keyword evidence="3" id="KW-1185">Reference proteome</keyword>
<dbReference type="Pfam" id="PF16571">
    <property type="entry name" value="FBP_C"/>
    <property type="match status" value="1"/>
</dbReference>
<accession>A0A6I4NW36</accession>
<protein>
    <submittedName>
        <fullName evidence="2">FBP domain-containing protein</fullName>
    </submittedName>
</protein>
<organism evidence="2 3">
    <name type="scientific">Agromyces seonyuensis</name>
    <dbReference type="NCBI Taxonomy" id="2662446"/>
    <lineage>
        <taxon>Bacteria</taxon>
        <taxon>Bacillati</taxon>
        <taxon>Actinomycetota</taxon>
        <taxon>Actinomycetes</taxon>
        <taxon>Micrococcales</taxon>
        <taxon>Microbacteriaceae</taxon>
        <taxon>Agromyces</taxon>
    </lineage>
</organism>
<dbReference type="InterPro" id="IPR032330">
    <property type="entry name" value="EF-G-binding_C"/>
</dbReference>
<name>A0A6I4NW36_9MICO</name>